<evidence type="ECO:0000256" key="1">
    <source>
        <dbReference type="SAM" id="MobiDB-lite"/>
    </source>
</evidence>
<gene>
    <name evidence="2" type="ORF">PEV8663_00557</name>
</gene>
<accession>A0A238JYF6</accession>
<dbReference type="AlphaFoldDB" id="A0A238JYF6"/>
<evidence type="ECO:0000313" key="2">
    <source>
        <dbReference type="EMBL" id="SMX35679.1"/>
    </source>
</evidence>
<evidence type="ECO:0000313" key="3">
    <source>
        <dbReference type="Proteomes" id="UP000220836"/>
    </source>
</evidence>
<dbReference type="Proteomes" id="UP000220836">
    <property type="component" value="Unassembled WGS sequence"/>
</dbReference>
<dbReference type="OrthoDB" id="528805at2"/>
<dbReference type="CDD" id="cd00093">
    <property type="entry name" value="HTH_XRE"/>
    <property type="match status" value="1"/>
</dbReference>
<dbReference type="GO" id="GO:0003677">
    <property type="term" value="F:DNA binding"/>
    <property type="evidence" value="ECO:0007669"/>
    <property type="project" value="InterPro"/>
</dbReference>
<sequence>MKQEKSIGTELKALREEAGRSIRQMADALQMSSSSSYNHYETRYKKDYLPQDLTLKIASILSEYGIDKSRVLNLGSLPQHDPNQENHGFQEGKSPRIDVSVLLDEPNPPANLPGDGTNTVKLAIVGSQIQIAATVDAEGFDELIRRLELARQMIE</sequence>
<reference evidence="2 3" key="1">
    <citation type="submission" date="2017-05" db="EMBL/GenBank/DDBJ databases">
        <authorList>
            <person name="Song R."/>
            <person name="Chenine A.L."/>
            <person name="Ruprecht R.M."/>
        </authorList>
    </citation>
    <scope>NUCLEOTIDE SEQUENCE [LARGE SCALE GENOMIC DNA]</scope>
    <source>
        <strain evidence="2 3">CECT 8663</strain>
    </source>
</reference>
<dbReference type="Pfam" id="PF13560">
    <property type="entry name" value="HTH_31"/>
    <property type="match status" value="1"/>
</dbReference>
<dbReference type="RefSeq" id="WP_097803109.1">
    <property type="nucleotide sequence ID" value="NZ_FXYH01000002.1"/>
</dbReference>
<dbReference type="EMBL" id="FXYH01000002">
    <property type="protein sequence ID" value="SMX35679.1"/>
    <property type="molecule type" value="Genomic_DNA"/>
</dbReference>
<organism evidence="2 3">
    <name type="scientific">Pelagimonas varians</name>
    <dbReference type="NCBI Taxonomy" id="696760"/>
    <lineage>
        <taxon>Bacteria</taxon>
        <taxon>Pseudomonadati</taxon>
        <taxon>Pseudomonadota</taxon>
        <taxon>Alphaproteobacteria</taxon>
        <taxon>Rhodobacterales</taxon>
        <taxon>Roseobacteraceae</taxon>
        <taxon>Pelagimonas</taxon>
    </lineage>
</organism>
<keyword evidence="3" id="KW-1185">Reference proteome</keyword>
<dbReference type="InterPro" id="IPR001387">
    <property type="entry name" value="Cro/C1-type_HTH"/>
</dbReference>
<dbReference type="InterPro" id="IPR010982">
    <property type="entry name" value="Lambda_DNA-bd_dom_sf"/>
</dbReference>
<feature type="region of interest" description="Disordered" evidence="1">
    <location>
        <begin position="73"/>
        <end position="93"/>
    </location>
</feature>
<name>A0A238JYF6_9RHOB</name>
<feature type="compositionally biased region" description="Basic and acidic residues" evidence="1">
    <location>
        <begin position="82"/>
        <end position="93"/>
    </location>
</feature>
<protein>
    <submittedName>
        <fullName evidence="2">Uncharacterized protein</fullName>
    </submittedName>
</protein>
<dbReference type="Gene3D" id="1.10.260.40">
    <property type="entry name" value="lambda repressor-like DNA-binding domains"/>
    <property type="match status" value="1"/>
</dbReference>
<proteinExistence type="predicted"/>